<proteinExistence type="predicted"/>
<evidence type="ECO:0000256" key="1">
    <source>
        <dbReference type="SAM" id="MobiDB-lite"/>
    </source>
</evidence>
<feature type="region of interest" description="Disordered" evidence="1">
    <location>
        <begin position="99"/>
        <end position="119"/>
    </location>
</feature>
<gene>
    <name evidence="2" type="ORF">SAMN04488124_3601</name>
</gene>
<organism evidence="2 3">
    <name type="scientific">Halogeometricum limi</name>
    <dbReference type="NCBI Taxonomy" id="555875"/>
    <lineage>
        <taxon>Archaea</taxon>
        <taxon>Methanobacteriati</taxon>
        <taxon>Methanobacteriota</taxon>
        <taxon>Stenosarchaea group</taxon>
        <taxon>Halobacteria</taxon>
        <taxon>Halobacteriales</taxon>
        <taxon>Haloferacaceae</taxon>
        <taxon>Halogeometricum</taxon>
    </lineage>
</organism>
<evidence type="ECO:0000313" key="3">
    <source>
        <dbReference type="Proteomes" id="UP000243250"/>
    </source>
</evidence>
<dbReference type="EMBL" id="FOYS01000007">
    <property type="protein sequence ID" value="SFR69486.1"/>
    <property type="molecule type" value="Genomic_DNA"/>
</dbReference>
<accession>A0A1I6IRW2</accession>
<dbReference type="Proteomes" id="UP000243250">
    <property type="component" value="Unassembled WGS sequence"/>
</dbReference>
<feature type="region of interest" description="Disordered" evidence="1">
    <location>
        <begin position="72"/>
        <end position="91"/>
    </location>
</feature>
<sequence>MLVRLHQYKHEAVQIDDNRTPGESQTADSIERDPEEYFGTELDVDAATWATVEYEDDPIQRREVTLDGVTAVSLPSDVGGSSDDPGLPGETVQVRHEGTIEEFENSRLVEATDSDPDEA</sequence>
<reference evidence="3" key="1">
    <citation type="submission" date="2016-10" db="EMBL/GenBank/DDBJ databases">
        <authorList>
            <person name="Varghese N."/>
            <person name="Submissions S."/>
        </authorList>
    </citation>
    <scope>NUCLEOTIDE SEQUENCE [LARGE SCALE GENOMIC DNA]</scope>
    <source>
        <strain evidence="3">CGMCC 1.8711</strain>
    </source>
</reference>
<name>A0A1I6IRW2_9EURY</name>
<evidence type="ECO:0000313" key="2">
    <source>
        <dbReference type="EMBL" id="SFR69486.1"/>
    </source>
</evidence>
<dbReference type="OrthoDB" id="302635at2157"/>
<dbReference type="STRING" id="555875.SAMN04488124_3601"/>
<protein>
    <submittedName>
        <fullName evidence="2">Uncharacterized protein</fullName>
    </submittedName>
</protein>
<dbReference type="AlphaFoldDB" id="A0A1I6IRW2"/>
<keyword evidence="3" id="KW-1185">Reference proteome</keyword>
<dbReference type="RefSeq" id="WP_089883497.1">
    <property type="nucleotide sequence ID" value="NZ_FOYS01000007.1"/>
</dbReference>